<organism evidence="1 2">
    <name type="scientific">Marinobacterium stanieri</name>
    <dbReference type="NCBI Taxonomy" id="49186"/>
    <lineage>
        <taxon>Bacteria</taxon>
        <taxon>Pseudomonadati</taxon>
        <taxon>Pseudomonadota</taxon>
        <taxon>Gammaproteobacteria</taxon>
        <taxon>Oceanospirillales</taxon>
        <taxon>Oceanospirillaceae</taxon>
        <taxon>Marinobacterium</taxon>
    </lineage>
</organism>
<dbReference type="PROSITE" id="PS51257">
    <property type="entry name" value="PROKAR_LIPOPROTEIN"/>
    <property type="match status" value="1"/>
</dbReference>
<proteinExistence type="predicted"/>
<keyword evidence="2" id="KW-1185">Reference proteome</keyword>
<gene>
    <name evidence="1" type="ORF">SAMN05421647_103482</name>
</gene>
<evidence type="ECO:0008006" key="3">
    <source>
        <dbReference type="Google" id="ProtNLM"/>
    </source>
</evidence>
<dbReference type="eggNOG" id="ENOG5030987">
    <property type="taxonomic scope" value="Bacteria"/>
</dbReference>
<dbReference type="AlphaFoldDB" id="A0A1N6RRU3"/>
<evidence type="ECO:0000313" key="2">
    <source>
        <dbReference type="Proteomes" id="UP000186895"/>
    </source>
</evidence>
<accession>A0A1N6RRU3</accession>
<dbReference type="InterPro" id="IPR021675">
    <property type="entry name" value="DUF3261"/>
</dbReference>
<dbReference type="STRING" id="49186.SAMN05421647_103482"/>
<reference evidence="1 2" key="1">
    <citation type="submission" date="2017-01" db="EMBL/GenBank/DDBJ databases">
        <authorList>
            <person name="Mah S.A."/>
            <person name="Swanson W.J."/>
            <person name="Moy G.W."/>
            <person name="Vacquier V.D."/>
        </authorList>
    </citation>
    <scope>NUCLEOTIDE SEQUENCE [LARGE SCALE GENOMIC DNA]</scope>
    <source>
        <strain evidence="1 2">DSM 7027</strain>
    </source>
</reference>
<sequence>MARGFTRLLILFCLGLLAGCSLFRTEPVAVPALPLLAPFFGPDATLLKQRVVINARGEAVSFMLVSRFESQRTRLAALLATGQPIMLLEYDGEQLEQQVKIPVQLPVEDILAMIQFAEWPEAALRQHYGRGAGWSLSLEAKRRQLWHHGALILDLTFSGEHIQVTHYPDSYDVSITTIERKDLQQ</sequence>
<dbReference type="EMBL" id="FTMN01000003">
    <property type="protein sequence ID" value="SIQ31442.1"/>
    <property type="molecule type" value="Genomic_DNA"/>
</dbReference>
<evidence type="ECO:0000313" key="1">
    <source>
        <dbReference type="EMBL" id="SIQ31442.1"/>
    </source>
</evidence>
<dbReference type="Pfam" id="PF11659">
    <property type="entry name" value="DUF3261"/>
    <property type="match status" value="1"/>
</dbReference>
<dbReference type="Proteomes" id="UP000186895">
    <property type="component" value="Unassembled WGS sequence"/>
</dbReference>
<protein>
    <recommendedName>
        <fullName evidence="3">DUF3261 domain-containing protein</fullName>
    </recommendedName>
</protein>
<name>A0A1N6RRU3_9GAMM</name>